<organism evidence="2 4">
    <name type="scientific">Rhizophagus clarus</name>
    <dbReference type="NCBI Taxonomy" id="94130"/>
    <lineage>
        <taxon>Eukaryota</taxon>
        <taxon>Fungi</taxon>
        <taxon>Fungi incertae sedis</taxon>
        <taxon>Mucoromycota</taxon>
        <taxon>Glomeromycotina</taxon>
        <taxon>Glomeromycetes</taxon>
        <taxon>Glomerales</taxon>
        <taxon>Glomeraceae</taxon>
        <taxon>Rhizophagus</taxon>
    </lineage>
</organism>
<evidence type="ECO:0000256" key="1">
    <source>
        <dbReference type="SAM" id="MobiDB-lite"/>
    </source>
</evidence>
<name>A0A2Z6S6S1_9GLOM</name>
<evidence type="ECO:0000313" key="2">
    <source>
        <dbReference type="EMBL" id="GBC08603.1"/>
    </source>
</evidence>
<protein>
    <submittedName>
        <fullName evidence="2">Uncharacterized protein</fullName>
    </submittedName>
</protein>
<dbReference type="EMBL" id="BEXD01004231">
    <property type="protein sequence ID" value="GBC08603.1"/>
    <property type="molecule type" value="Genomic_DNA"/>
</dbReference>
<accession>A0A2Z6S6S1</accession>
<feature type="region of interest" description="Disordered" evidence="1">
    <location>
        <begin position="1"/>
        <end position="25"/>
    </location>
</feature>
<reference evidence="2 4" key="1">
    <citation type="submission" date="2017-11" db="EMBL/GenBank/DDBJ databases">
        <title>The genome of Rhizophagus clarus HR1 reveals common genetic basis of auxotrophy among arbuscular mycorrhizal fungi.</title>
        <authorList>
            <person name="Kobayashi Y."/>
        </authorList>
    </citation>
    <scope>NUCLEOTIDE SEQUENCE [LARGE SCALE GENOMIC DNA]</scope>
    <source>
        <strain evidence="2 4">HR1</strain>
    </source>
</reference>
<evidence type="ECO:0000313" key="4">
    <source>
        <dbReference type="Proteomes" id="UP000247702"/>
    </source>
</evidence>
<dbReference type="EMBL" id="BLAL01000297">
    <property type="protein sequence ID" value="GET01233.1"/>
    <property type="molecule type" value="Genomic_DNA"/>
</dbReference>
<keyword evidence="4" id="KW-1185">Reference proteome</keyword>
<dbReference type="Proteomes" id="UP000247702">
    <property type="component" value="Unassembled WGS sequence"/>
</dbReference>
<dbReference type="AlphaFoldDB" id="A0A2Z6S6S1"/>
<reference evidence="3" key="2">
    <citation type="submission" date="2019-10" db="EMBL/GenBank/DDBJ databases">
        <title>Conservation and host-specific expression of non-tandemly repeated heterogenous ribosome RNA gene in arbuscular mycorrhizal fungi.</title>
        <authorList>
            <person name="Maeda T."/>
            <person name="Kobayashi Y."/>
            <person name="Nakagawa T."/>
            <person name="Ezawa T."/>
            <person name="Yamaguchi K."/>
            <person name="Bino T."/>
            <person name="Nishimoto Y."/>
            <person name="Shigenobu S."/>
            <person name="Kawaguchi M."/>
        </authorList>
    </citation>
    <scope>NUCLEOTIDE SEQUENCE</scope>
    <source>
        <strain evidence="3">HR1</strain>
    </source>
</reference>
<evidence type="ECO:0000313" key="3">
    <source>
        <dbReference type="EMBL" id="GET01233.1"/>
    </source>
</evidence>
<sequence>MTVEQSCCPYPPKQHGSSSSSTQTNSHMQYDSFSFDDSTLLYEEAAALKDSIKRITSEYNYLNAIITQLVTCMNNVESKVDFLFNNSPKVFAPPHHPLVSESWDDEVAMNDWAPPTSSPTPCSLILLASDNSSMNYANTRSHLNFSDIMDMQRSLGSALSNVTANLDCILSCLSVPSNLPSSSQGQQ</sequence>
<proteinExistence type="predicted"/>
<comment type="caution">
    <text evidence="2">The sequence shown here is derived from an EMBL/GenBank/DDBJ whole genome shotgun (WGS) entry which is preliminary data.</text>
</comment>
<gene>
    <name evidence="3" type="ORF">RCL2_002765300</name>
    <name evidence="2" type="ORF">RclHR1_08240023</name>
</gene>
<dbReference type="Proteomes" id="UP000615446">
    <property type="component" value="Unassembled WGS sequence"/>
</dbReference>